<evidence type="ECO:0000313" key="3">
    <source>
        <dbReference type="Proteomes" id="UP000824469"/>
    </source>
</evidence>
<feature type="non-terminal residue" evidence="2">
    <location>
        <position position="1"/>
    </location>
</feature>
<dbReference type="EMBL" id="JAHRHJ020000001">
    <property type="protein sequence ID" value="KAH9329829.1"/>
    <property type="molecule type" value="Genomic_DNA"/>
</dbReference>
<accession>A0AA38GU02</accession>
<dbReference type="AlphaFoldDB" id="A0AA38GU02"/>
<organism evidence="2 3">
    <name type="scientific">Taxus chinensis</name>
    <name type="common">Chinese yew</name>
    <name type="synonym">Taxus wallichiana var. chinensis</name>
    <dbReference type="NCBI Taxonomy" id="29808"/>
    <lineage>
        <taxon>Eukaryota</taxon>
        <taxon>Viridiplantae</taxon>
        <taxon>Streptophyta</taxon>
        <taxon>Embryophyta</taxon>
        <taxon>Tracheophyta</taxon>
        <taxon>Spermatophyta</taxon>
        <taxon>Pinopsida</taxon>
        <taxon>Pinidae</taxon>
        <taxon>Conifers II</taxon>
        <taxon>Cupressales</taxon>
        <taxon>Taxaceae</taxon>
        <taxon>Taxus</taxon>
    </lineage>
</organism>
<keyword evidence="3" id="KW-1185">Reference proteome</keyword>
<protein>
    <submittedName>
        <fullName evidence="2">Uncharacterized protein</fullName>
    </submittedName>
</protein>
<feature type="compositionally biased region" description="Basic and acidic residues" evidence="1">
    <location>
        <begin position="124"/>
        <end position="145"/>
    </location>
</feature>
<gene>
    <name evidence="2" type="ORF">KI387_001937</name>
</gene>
<dbReference type="Proteomes" id="UP000824469">
    <property type="component" value="Unassembled WGS sequence"/>
</dbReference>
<feature type="compositionally biased region" description="Basic residues" evidence="1">
    <location>
        <begin position="84"/>
        <end position="93"/>
    </location>
</feature>
<name>A0AA38GU02_TAXCH</name>
<comment type="caution">
    <text evidence="2">The sequence shown here is derived from an EMBL/GenBank/DDBJ whole genome shotgun (WGS) entry which is preliminary data.</text>
</comment>
<evidence type="ECO:0000256" key="1">
    <source>
        <dbReference type="SAM" id="MobiDB-lite"/>
    </source>
</evidence>
<reference evidence="2 3" key="1">
    <citation type="journal article" date="2021" name="Nat. Plants">
        <title>The Taxus genome provides insights into paclitaxel biosynthesis.</title>
        <authorList>
            <person name="Xiong X."/>
            <person name="Gou J."/>
            <person name="Liao Q."/>
            <person name="Li Y."/>
            <person name="Zhou Q."/>
            <person name="Bi G."/>
            <person name="Li C."/>
            <person name="Du R."/>
            <person name="Wang X."/>
            <person name="Sun T."/>
            <person name="Guo L."/>
            <person name="Liang H."/>
            <person name="Lu P."/>
            <person name="Wu Y."/>
            <person name="Zhang Z."/>
            <person name="Ro D.K."/>
            <person name="Shang Y."/>
            <person name="Huang S."/>
            <person name="Yan J."/>
        </authorList>
    </citation>
    <scope>NUCLEOTIDE SEQUENCE [LARGE SCALE GENOMIC DNA]</scope>
    <source>
        <strain evidence="2">Ta-2019</strain>
    </source>
</reference>
<feature type="compositionally biased region" description="Polar residues" evidence="1">
    <location>
        <begin position="12"/>
        <end position="26"/>
    </location>
</feature>
<feature type="non-terminal residue" evidence="2">
    <location>
        <position position="145"/>
    </location>
</feature>
<proteinExistence type="predicted"/>
<feature type="region of interest" description="Disordered" evidence="1">
    <location>
        <begin position="1"/>
        <end position="145"/>
    </location>
</feature>
<evidence type="ECO:0000313" key="2">
    <source>
        <dbReference type="EMBL" id="KAH9329829.1"/>
    </source>
</evidence>
<sequence>KQVVWARKNCENRLSPSPAQGRTSGTKVREPPEPPEMSPSGPLSIWDKWDESARRVRNAGSTESENRLTAERGISGRAGQKYPNRPKRVKSVRIKVGQASQKYPNRPNRPKFSQKVQNQNGRLGRMDAKYAEDPADPRTIEKLPC</sequence>